<dbReference type="PANTHER" id="PTHR34848">
    <property type="match status" value="1"/>
</dbReference>
<dbReference type="UniPathway" id="UPA00148">
    <property type="reaction ID" value="UER00236"/>
</dbReference>
<organism evidence="20 21">
    <name type="scientific">Caldimicrobium thiodismutans</name>
    <dbReference type="NCBI Taxonomy" id="1653476"/>
    <lineage>
        <taxon>Bacteria</taxon>
        <taxon>Pseudomonadati</taxon>
        <taxon>Thermodesulfobacteriota</taxon>
        <taxon>Thermodesulfobacteria</taxon>
        <taxon>Thermodesulfobacteriales</taxon>
        <taxon>Thermodesulfobacteriaceae</taxon>
        <taxon>Caldimicrobium</taxon>
    </lineage>
</organism>
<dbReference type="PIRSF" id="PIRSF006135">
    <property type="entry name" value="CobU"/>
    <property type="match status" value="1"/>
</dbReference>
<feature type="binding site" evidence="19">
    <location>
        <position position="84"/>
    </location>
    <ligand>
        <name>GTP</name>
        <dbReference type="ChEBI" id="CHEBI:37565"/>
    </ligand>
</feature>
<accession>A0A0U5AKP1</accession>
<keyword evidence="21" id="KW-1185">Reference proteome</keyword>
<dbReference type="GO" id="GO:0005525">
    <property type="term" value="F:GTP binding"/>
    <property type="evidence" value="ECO:0007669"/>
    <property type="project" value="UniProtKB-KW"/>
</dbReference>
<evidence type="ECO:0000256" key="4">
    <source>
        <dbReference type="ARBA" id="ARBA00003889"/>
    </source>
</evidence>
<name>A0A0U5AKP1_9BACT</name>
<evidence type="ECO:0000313" key="21">
    <source>
        <dbReference type="Proteomes" id="UP000068196"/>
    </source>
</evidence>
<keyword evidence="10" id="KW-0169">Cobalamin biosynthesis</keyword>
<reference evidence="21" key="2">
    <citation type="journal article" date="2016" name="Int. J. Syst. Evol. Microbiol.">
        <title>Caldimicrobium thiodismutans sp. nov., a sulfur-disproportionating bacterium isolated from a hot spring.</title>
        <authorList>
            <person name="Kojima H."/>
            <person name="Umezawa K."/>
            <person name="Fukui M."/>
        </authorList>
    </citation>
    <scope>NUCLEOTIDE SEQUENCE [LARGE SCALE GENOMIC DNA]</scope>
    <source>
        <strain evidence="21">TF1</strain>
    </source>
</reference>
<gene>
    <name evidence="20" type="ORF">THC_0076</name>
</gene>
<dbReference type="KEGG" id="cthi:THC_0076"/>
<keyword evidence="13" id="KW-0418">Kinase</keyword>
<dbReference type="GO" id="GO:0008820">
    <property type="term" value="F:cobinamide phosphate guanylyltransferase activity"/>
    <property type="evidence" value="ECO:0007669"/>
    <property type="project" value="UniProtKB-EC"/>
</dbReference>
<evidence type="ECO:0000256" key="12">
    <source>
        <dbReference type="ARBA" id="ARBA00022741"/>
    </source>
</evidence>
<reference evidence="20 21" key="1">
    <citation type="journal article" date="2016" name="Int. J. Syst. Evol. Microbiol.">
        <title>Caldimicrobium thiodismutans sp. nov., a sulfur-disproportionating bacterium isolated from a hot spring, and emended description of the genus Caldimicrobium.</title>
        <authorList>
            <person name="Kojima H."/>
            <person name="Umezawa K."/>
            <person name="Fukui M."/>
        </authorList>
    </citation>
    <scope>NUCLEOTIDE SEQUENCE [LARGE SCALE GENOMIC DNA]</scope>
    <source>
        <strain evidence="20 21">TF1</strain>
    </source>
</reference>
<dbReference type="InterPro" id="IPR027417">
    <property type="entry name" value="P-loop_NTPase"/>
</dbReference>
<dbReference type="EC" id="2.7.7.62" evidence="9"/>
<dbReference type="InterPro" id="IPR003203">
    <property type="entry name" value="CobU/CobP"/>
</dbReference>
<comment type="catalytic activity">
    <reaction evidence="2">
        <text>adenosylcob(III)inamide phosphate + GTP + H(+) = adenosylcob(III)inamide-GDP + diphosphate</text>
        <dbReference type="Rhea" id="RHEA:22712"/>
        <dbReference type="ChEBI" id="CHEBI:15378"/>
        <dbReference type="ChEBI" id="CHEBI:33019"/>
        <dbReference type="ChEBI" id="CHEBI:37565"/>
        <dbReference type="ChEBI" id="CHEBI:58502"/>
        <dbReference type="ChEBI" id="CHEBI:60487"/>
        <dbReference type="EC" id="2.7.7.62"/>
    </reaction>
</comment>
<feature type="active site" description="GMP-histidine intermediate" evidence="18">
    <location>
        <position position="50"/>
    </location>
</feature>
<comment type="pathway">
    <text evidence="5">Cofactor biosynthesis; adenosylcobalamin biosynthesis; adenosylcobalamin from cob(II)yrinate a,c-diamide: step 6/7.</text>
</comment>
<evidence type="ECO:0000256" key="1">
    <source>
        <dbReference type="ARBA" id="ARBA00000312"/>
    </source>
</evidence>
<keyword evidence="14" id="KW-0067">ATP-binding</keyword>
<comment type="catalytic activity">
    <reaction evidence="3">
        <text>adenosylcob(III)inamide + GTP = adenosylcob(III)inamide phosphate + GDP + H(+)</text>
        <dbReference type="Rhea" id="RHEA:15765"/>
        <dbReference type="ChEBI" id="CHEBI:2480"/>
        <dbReference type="ChEBI" id="CHEBI:15378"/>
        <dbReference type="ChEBI" id="CHEBI:37565"/>
        <dbReference type="ChEBI" id="CHEBI:58189"/>
        <dbReference type="ChEBI" id="CHEBI:58502"/>
        <dbReference type="EC" id="2.7.1.156"/>
    </reaction>
</comment>
<dbReference type="AlphaFoldDB" id="A0A0U5AKP1"/>
<evidence type="ECO:0000256" key="15">
    <source>
        <dbReference type="ARBA" id="ARBA00023134"/>
    </source>
</evidence>
<keyword evidence="15 19" id="KW-0342">GTP-binding</keyword>
<dbReference type="Pfam" id="PF02283">
    <property type="entry name" value="CobU"/>
    <property type="match status" value="1"/>
</dbReference>
<dbReference type="EC" id="2.7.1.156" evidence="8"/>
<evidence type="ECO:0000256" key="11">
    <source>
        <dbReference type="ARBA" id="ARBA00022679"/>
    </source>
</evidence>
<evidence type="ECO:0000256" key="19">
    <source>
        <dbReference type="PIRSR" id="PIRSR006135-2"/>
    </source>
</evidence>
<dbReference type="GO" id="GO:0005524">
    <property type="term" value="F:ATP binding"/>
    <property type="evidence" value="ECO:0007669"/>
    <property type="project" value="UniProtKB-KW"/>
</dbReference>
<comment type="similarity">
    <text evidence="7">Belongs to the CobU/CobP family.</text>
</comment>
<evidence type="ECO:0000256" key="3">
    <source>
        <dbReference type="ARBA" id="ARBA00001522"/>
    </source>
</evidence>
<feature type="binding site" evidence="19">
    <location>
        <position position="62"/>
    </location>
    <ligand>
        <name>GTP</name>
        <dbReference type="ChEBI" id="CHEBI:37565"/>
    </ligand>
</feature>
<evidence type="ECO:0000256" key="7">
    <source>
        <dbReference type="ARBA" id="ARBA00007490"/>
    </source>
</evidence>
<keyword evidence="11" id="KW-0808">Transferase</keyword>
<evidence type="ECO:0000256" key="9">
    <source>
        <dbReference type="ARBA" id="ARBA00012523"/>
    </source>
</evidence>
<dbReference type="SUPFAM" id="SSF52540">
    <property type="entry name" value="P-loop containing nucleoside triphosphate hydrolases"/>
    <property type="match status" value="1"/>
</dbReference>
<dbReference type="Proteomes" id="UP000068196">
    <property type="component" value="Chromosome"/>
</dbReference>
<comment type="function">
    <text evidence="4">Catalyzes ATP-dependent phosphorylation of adenosylcobinamide and addition of GMP to adenosylcobinamide phosphate.</text>
</comment>
<sequence>MITFVLGGAKSGKTRWSLRYAEDLTGFKNYYYLATAEAHDEEMQEKIELHKKERSAFWKTIEEPINISSYLERLKDTSSVILLDCLTLWVSNLIHYRKSFEEEIKIFIEILEKYKGHERDWIILVSNEVGLGIVPEGKLAREFREKAGLLNQKIAEISDEVYFIVAGLPLLLKQKGFTGSMI</sequence>
<dbReference type="Gene3D" id="3.40.50.300">
    <property type="entry name" value="P-loop containing nucleotide triphosphate hydrolases"/>
    <property type="match status" value="1"/>
</dbReference>
<dbReference type="GO" id="GO:0043752">
    <property type="term" value="F:adenosylcobinamide kinase activity"/>
    <property type="evidence" value="ECO:0007669"/>
    <property type="project" value="UniProtKB-EC"/>
</dbReference>
<evidence type="ECO:0000256" key="18">
    <source>
        <dbReference type="PIRSR" id="PIRSR006135-1"/>
    </source>
</evidence>
<dbReference type="OrthoDB" id="9799422at2"/>
<comment type="catalytic activity">
    <reaction evidence="1">
        <text>adenosylcob(III)inamide + ATP = adenosylcob(III)inamide phosphate + ADP + H(+)</text>
        <dbReference type="Rhea" id="RHEA:15769"/>
        <dbReference type="ChEBI" id="CHEBI:2480"/>
        <dbReference type="ChEBI" id="CHEBI:15378"/>
        <dbReference type="ChEBI" id="CHEBI:30616"/>
        <dbReference type="ChEBI" id="CHEBI:58502"/>
        <dbReference type="ChEBI" id="CHEBI:456216"/>
        <dbReference type="EC" id="2.7.1.156"/>
    </reaction>
</comment>
<comment type="pathway">
    <text evidence="6">Cofactor biosynthesis; adenosylcobalamin biosynthesis; adenosylcobalamin from cob(II)yrinate a,c-diamide: step 5/7.</text>
</comment>
<feature type="binding site" evidence="19">
    <location>
        <begin position="34"/>
        <end position="36"/>
    </location>
    <ligand>
        <name>GTP</name>
        <dbReference type="ChEBI" id="CHEBI:37565"/>
    </ligand>
</feature>
<dbReference type="NCBIfam" id="NF004469">
    <property type="entry name" value="PRK05800.1"/>
    <property type="match status" value="1"/>
</dbReference>
<dbReference type="PATRIC" id="fig|1653476.3.peg.80"/>
<dbReference type="GO" id="GO:0009236">
    <property type="term" value="P:cobalamin biosynthetic process"/>
    <property type="evidence" value="ECO:0007669"/>
    <property type="project" value="UniProtKB-UniPathway"/>
</dbReference>
<evidence type="ECO:0000256" key="17">
    <source>
        <dbReference type="ARBA" id="ARBA00030571"/>
    </source>
</evidence>
<evidence type="ECO:0000256" key="14">
    <source>
        <dbReference type="ARBA" id="ARBA00022840"/>
    </source>
</evidence>
<evidence type="ECO:0000256" key="8">
    <source>
        <dbReference type="ARBA" id="ARBA00012016"/>
    </source>
</evidence>
<evidence type="ECO:0000313" key="20">
    <source>
        <dbReference type="EMBL" id="BAU22482.1"/>
    </source>
</evidence>
<evidence type="ECO:0000256" key="5">
    <source>
        <dbReference type="ARBA" id="ARBA00004692"/>
    </source>
</evidence>
<protein>
    <recommendedName>
        <fullName evidence="16">Adenosylcobinamide kinase</fullName>
        <ecNumber evidence="8">2.7.1.156</ecNumber>
        <ecNumber evidence="9">2.7.7.62</ecNumber>
    </recommendedName>
    <alternativeName>
        <fullName evidence="17">Adenosylcobinamide-phosphate guanylyltransferase</fullName>
    </alternativeName>
</protein>
<evidence type="ECO:0000256" key="13">
    <source>
        <dbReference type="ARBA" id="ARBA00022777"/>
    </source>
</evidence>
<dbReference type="RefSeq" id="WP_068511707.1">
    <property type="nucleotide sequence ID" value="NZ_AP014945.1"/>
</dbReference>
<evidence type="ECO:0000256" key="6">
    <source>
        <dbReference type="ARBA" id="ARBA00005159"/>
    </source>
</evidence>
<keyword evidence="12 19" id="KW-0547">Nucleotide-binding</keyword>
<dbReference type="STRING" id="1653476.THC_0076"/>
<evidence type="ECO:0000256" key="10">
    <source>
        <dbReference type="ARBA" id="ARBA00022573"/>
    </source>
</evidence>
<proteinExistence type="inferred from homology"/>
<feature type="binding site" evidence="19">
    <location>
        <begin position="51"/>
        <end position="54"/>
    </location>
    <ligand>
        <name>GTP</name>
        <dbReference type="ChEBI" id="CHEBI:37565"/>
    </ligand>
</feature>
<dbReference type="PANTHER" id="PTHR34848:SF1">
    <property type="entry name" value="BIFUNCTIONAL ADENOSYLCOBALAMIN BIOSYNTHESIS PROTEIN COBU"/>
    <property type="match status" value="1"/>
</dbReference>
<dbReference type="CDD" id="cd00544">
    <property type="entry name" value="CobU"/>
    <property type="match status" value="1"/>
</dbReference>
<evidence type="ECO:0000256" key="2">
    <source>
        <dbReference type="ARBA" id="ARBA00000711"/>
    </source>
</evidence>
<dbReference type="EMBL" id="AP014945">
    <property type="protein sequence ID" value="BAU22482.1"/>
    <property type="molecule type" value="Genomic_DNA"/>
</dbReference>
<evidence type="ECO:0000256" key="16">
    <source>
        <dbReference type="ARBA" id="ARBA00029570"/>
    </source>
</evidence>